<name>A0A2I1M4F6_9BIFI</name>
<feature type="transmembrane region" description="Helical" evidence="1">
    <location>
        <begin position="251"/>
        <end position="271"/>
    </location>
</feature>
<organism evidence="3 4">
    <name type="scientific">Alloscardovia omnicolens</name>
    <dbReference type="NCBI Taxonomy" id="419015"/>
    <lineage>
        <taxon>Bacteria</taxon>
        <taxon>Bacillati</taxon>
        <taxon>Actinomycetota</taxon>
        <taxon>Actinomycetes</taxon>
        <taxon>Bifidobacteriales</taxon>
        <taxon>Bifidobacteriaceae</taxon>
        <taxon>Alloscardovia</taxon>
    </lineage>
</organism>
<dbReference type="GO" id="GO:0016747">
    <property type="term" value="F:acyltransferase activity, transferring groups other than amino-acyl groups"/>
    <property type="evidence" value="ECO:0007669"/>
    <property type="project" value="InterPro"/>
</dbReference>
<dbReference type="Proteomes" id="UP000242263">
    <property type="component" value="Unassembled WGS sequence"/>
</dbReference>
<keyword evidence="1" id="KW-0812">Transmembrane</keyword>
<comment type="caution">
    <text evidence="3">The sequence shown here is derived from an EMBL/GenBank/DDBJ whole genome shotgun (WGS) entry which is preliminary data.</text>
</comment>
<evidence type="ECO:0000256" key="1">
    <source>
        <dbReference type="SAM" id="Phobius"/>
    </source>
</evidence>
<feature type="transmembrane region" description="Helical" evidence="1">
    <location>
        <begin position="160"/>
        <end position="188"/>
    </location>
</feature>
<feature type="transmembrane region" description="Helical" evidence="1">
    <location>
        <begin position="86"/>
        <end position="106"/>
    </location>
</feature>
<feature type="transmembrane region" description="Helical" evidence="1">
    <location>
        <begin position="44"/>
        <end position="66"/>
    </location>
</feature>
<accession>A0A2I1M4F6</accession>
<feature type="domain" description="Acyltransferase 3" evidence="2">
    <location>
        <begin position="40"/>
        <end position="382"/>
    </location>
</feature>
<gene>
    <name evidence="3" type="ORF">CYJ32_05755</name>
</gene>
<keyword evidence="1" id="KW-1133">Transmembrane helix</keyword>
<dbReference type="InterPro" id="IPR002656">
    <property type="entry name" value="Acyl_transf_3_dom"/>
</dbReference>
<feature type="transmembrane region" description="Helical" evidence="1">
    <location>
        <begin position="291"/>
        <end position="311"/>
    </location>
</feature>
<sequence>MNLVIRSSNIGSYVPQISENKTMARSEFTKTDHQNSVRNVNIEILRIIAMLLVLACHGILHLNWLLDVDRDVKVTPGIGTAASYTVVQYGQVGVCIFFIISGYFLVKKSFSWKRIVIPWTQLLVYTILCFVITLLLPTSIKNFSGISNLFSSQTAMFNTLMSVFTPILSSAYWFMTTYIAMIILAPYVNTLFDQLQESQILGLMAFFAFISILMLYGGRTYLWNNIMYACLCYIIGGWIRIYLPQHKQPKIWHLLATVSLSTLLMFLFNYASASNSTFTHALHWNNYLHDGIWLGPIIIAACLFILAIKIPSIGSSSFVTRSILALSPATFGVYLLHENLFGYRLLWRAWEHFVQAPHSLNGKVTIFIMIIFITYLGLLLIAYLIDSFIARPISQKIASTVTSK</sequence>
<proteinExistence type="predicted"/>
<feature type="transmembrane region" description="Helical" evidence="1">
    <location>
        <begin position="222"/>
        <end position="239"/>
    </location>
</feature>
<reference evidence="3 4" key="1">
    <citation type="submission" date="2017-12" db="EMBL/GenBank/DDBJ databases">
        <title>Phylogenetic diversity of female urinary microbiome.</title>
        <authorList>
            <person name="Thomas-White K."/>
            <person name="Wolfe A.J."/>
        </authorList>
    </citation>
    <scope>NUCLEOTIDE SEQUENCE [LARGE SCALE GENOMIC DNA]</scope>
    <source>
        <strain evidence="3 4">UMB0064</strain>
    </source>
</reference>
<evidence type="ECO:0000313" key="3">
    <source>
        <dbReference type="EMBL" id="PKZ15000.1"/>
    </source>
</evidence>
<feature type="transmembrane region" description="Helical" evidence="1">
    <location>
        <begin position="118"/>
        <end position="140"/>
    </location>
</feature>
<protein>
    <recommendedName>
        <fullName evidence="2">Acyltransferase 3 domain-containing protein</fullName>
    </recommendedName>
</protein>
<keyword evidence="1" id="KW-0472">Membrane</keyword>
<evidence type="ECO:0000313" key="4">
    <source>
        <dbReference type="Proteomes" id="UP000242263"/>
    </source>
</evidence>
<dbReference type="EMBL" id="PKGU01000003">
    <property type="protein sequence ID" value="PKZ15000.1"/>
    <property type="molecule type" value="Genomic_DNA"/>
</dbReference>
<feature type="transmembrane region" description="Helical" evidence="1">
    <location>
        <begin position="323"/>
        <end position="346"/>
    </location>
</feature>
<evidence type="ECO:0000259" key="2">
    <source>
        <dbReference type="Pfam" id="PF01757"/>
    </source>
</evidence>
<dbReference type="Pfam" id="PF01757">
    <property type="entry name" value="Acyl_transf_3"/>
    <property type="match status" value="1"/>
</dbReference>
<feature type="transmembrane region" description="Helical" evidence="1">
    <location>
        <begin position="366"/>
        <end position="385"/>
    </location>
</feature>
<feature type="transmembrane region" description="Helical" evidence="1">
    <location>
        <begin position="200"/>
        <end position="216"/>
    </location>
</feature>
<dbReference type="AlphaFoldDB" id="A0A2I1M4F6"/>